<evidence type="ECO:0000313" key="14">
    <source>
        <dbReference type="EMBL" id="SSX17140.1"/>
    </source>
</evidence>
<name>A0A336K1X7_CULSO</name>
<dbReference type="CDD" id="cd23767">
    <property type="entry name" value="IQCD"/>
    <property type="match status" value="1"/>
</dbReference>
<proteinExistence type="predicted"/>
<feature type="compositionally biased region" description="Polar residues" evidence="11">
    <location>
        <begin position="964"/>
        <end position="975"/>
    </location>
</feature>
<dbReference type="Gene3D" id="3.80.10.10">
    <property type="entry name" value="Ribonuclease Inhibitor"/>
    <property type="match status" value="2"/>
</dbReference>
<dbReference type="Pfam" id="PF14580">
    <property type="entry name" value="LRR_9"/>
    <property type="match status" value="1"/>
</dbReference>
<organism evidence="13">
    <name type="scientific">Culicoides sonorensis</name>
    <name type="common">Biting midge</name>
    <dbReference type="NCBI Taxonomy" id="179676"/>
    <lineage>
        <taxon>Eukaryota</taxon>
        <taxon>Metazoa</taxon>
        <taxon>Ecdysozoa</taxon>
        <taxon>Arthropoda</taxon>
        <taxon>Hexapoda</taxon>
        <taxon>Insecta</taxon>
        <taxon>Pterygota</taxon>
        <taxon>Neoptera</taxon>
        <taxon>Endopterygota</taxon>
        <taxon>Diptera</taxon>
        <taxon>Nematocera</taxon>
        <taxon>Chironomoidea</taxon>
        <taxon>Ceratopogonidae</taxon>
        <taxon>Ceratopogoninae</taxon>
        <taxon>Culicoides</taxon>
        <taxon>Monoculicoides</taxon>
    </lineage>
</organism>
<feature type="region of interest" description="Disordered" evidence="11">
    <location>
        <begin position="1281"/>
        <end position="1329"/>
    </location>
</feature>
<sequence length="1329" mass="148744">MKYFVIICAATLIGCLQGAIVVSRSKPISPIILIPGDGGSQLDARLNKTSVPHFFCTKNADWFNLWLNMELLIPEVIDCFIDNAKLNYDNVTRTTRNQPGVEIRVPGWGDPDKVEYLDPANKYLSVGYYFKYIGDLLVANGYTRKISIRGAPYDFRKGPNEHKKWFTDMKSLVEETYKLNEDAPVSLVCHSMGCPMTLLFLQGQTQKWKDQYISKFIAIAGAWGGSAKAVKVFAIGDDLGALALRASTMRQEQITMPSLAFLLPSPKFWKNDEVLVRTSIREYTLGDMEEFFNDLGYPTGWEMRKDMIQYLDFTAPGVEVHCIYGSGVPTVEVLKYSTPDLSGNPKLLLGDGDGTVNIRSLRGCEQWRLEQKQPVNTLEIPGGEHIKILAVPTAIQYIKNVLLEETSDTNRTVVDLSKQSLKKIPKNENVNDIKQLILDENELQKFDNIDSYVKVEKLSVSRNLLMRMYCVGRLQNLRELNLSYNQIITLEGTKDLIHLKHLNLEGNNIKTIEHLHTNTKLEYLNLAENSIGTITDLSFLKCLKELHLNGNRISHLRQCEKYLPVGLETLTLGKNNITDLNEISSLVHLINLNSITLNLNPCVQMTGNAVGFDYRPFVLNWCMSVKIIDGFVVNPIESLKAEWLYSQGRGRQFRVGEQEALAKYLSTVCPLSGEALENENERKLRLILSKAQQHQRQLQEQPVPSSTNSSPSTLRRRALNRVQSPRFNRLASNRHNSYSPDHSSMSNSYHGSIMSNSMNTSQIESHNNPLEMTKSLIENFTGDIMSQSMDTSSLNTTLNNNGSATNSTHNNSNSNVVTTTTINGSHSKVDTTPPPPKCLPVILNDSLNISSGPLPTVQKMMPVPESLMSPDCQPPTYIGKIIPASTPPQIPKVMKSKEPERKSTLKSKTISSSNTKVTTAKLKNERGTLGSPQRRSGTSTTSSNTGQNSVNTTPRSSVSSVPTIQTSKSVSQSLNIPVRAATPASSEQIGSSDDEIDSFNQDKIKAVRHKAAEKCQKQKQNAVLCLTNVSKTTENSAILIQKLWRGYRTRKQHHLAEKIQRKRTENYIKKLTKDMDETKAALENERKIQQLQMQAINALWKKVSSLQQHQQQITSATTTPVVQNIFEETLKSTTLSLNFDNQSVNVVQDLTKTCSMLMTQVAQLQNSMQDMVNCMSMFASNSYQMQQSQTGSLQTYPKDTIETQTEIIAVHTPQIETFPFNNGTNNTNPKLLRPNSLHITSSTETSPKNLRFNSVQITKSNSEEKKDQGVETLVNNTMSEMSLADDTNNIDNEPVSELESEKHENEVITEMERAEDETIADASSICTEN</sequence>
<dbReference type="InterPro" id="IPR029058">
    <property type="entry name" value="AB_hydrolase_fold"/>
</dbReference>
<feature type="compositionally biased region" description="Polar residues" evidence="11">
    <location>
        <begin position="1281"/>
        <end position="1291"/>
    </location>
</feature>
<feature type="signal peptide" evidence="12">
    <location>
        <begin position="1"/>
        <end position="18"/>
    </location>
</feature>
<dbReference type="GO" id="GO:0030030">
    <property type="term" value="P:cell projection organization"/>
    <property type="evidence" value="ECO:0007669"/>
    <property type="project" value="UniProtKB-KW"/>
</dbReference>
<gene>
    <name evidence="13" type="primary">CSON009977</name>
</gene>
<dbReference type="InterPro" id="IPR003591">
    <property type="entry name" value="Leu-rich_rpt_typical-subtyp"/>
</dbReference>
<dbReference type="Gene3D" id="1.20.5.190">
    <property type="match status" value="1"/>
</dbReference>
<dbReference type="InterPro" id="IPR003386">
    <property type="entry name" value="LACT/PDAT_acylTrfase"/>
</dbReference>
<evidence type="ECO:0000256" key="8">
    <source>
        <dbReference type="ARBA" id="ARBA00068862"/>
    </source>
</evidence>
<evidence type="ECO:0000256" key="3">
    <source>
        <dbReference type="ARBA" id="ARBA00022614"/>
    </source>
</evidence>
<evidence type="ECO:0000256" key="9">
    <source>
        <dbReference type="ARBA" id="ARBA00076677"/>
    </source>
</evidence>
<dbReference type="Pfam" id="PF00612">
    <property type="entry name" value="IQ"/>
    <property type="match status" value="1"/>
</dbReference>
<dbReference type="FunFam" id="3.80.10.10:FF:000165">
    <property type="entry name" value="Centrosomal protein of 97 kDa"/>
    <property type="match status" value="1"/>
</dbReference>
<evidence type="ECO:0000256" key="7">
    <source>
        <dbReference type="ARBA" id="ARBA00058656"/>
    </source>
</evidence>
<dbReference type="SUPFAM" id="SSF53474">
    <property type="entry name" value="alpha/beta-Hydrolases"/>
    <property type="match status" value="1"/>
</dbReference>
<keyword evidence="10" id="KW-0175">Coiled coil</keyword>
<comment type="subcellular location">
    <subcellularLocation>
        <location evidence="1">Cytoplasm</location>
        <location evidence="1">Cytoskeleton</location>
        <location evidence="1">Microtubule organizing center</location>
        <location evidence="1">Centrosome</location>
    </subcellularLocation>
</comment>
<feature type="region of interest" description="Disordered" evidence="11">
    <location>
        <begin position="690"/>
        <end position="753"/>
    </location>
</feature>
<keyword evidence="5" id="KW-0970">Cilium biogenesis/degradation</keyword>
<keyword evidence="2" id="KW-0963">Cytoplasm</keyword>
<dbReference type="InterPro" id="IPR001611">
    <property type="entry name" value="Leu-rich_rpt"/>
</dbReference>
<evidence type="ECO:0000313" key="13">
    <source>
        <dbReference type="EMBL" id="SSW96753.1"/>
    </source>
</evidence>
<protein>
    <recommendedName>
        <fullName evidence="8">Centrosomal protein of 97 kDa</fullName>
    </recommendedName>
    <alternativeName>
        <fullName evidence="9">Leucine-rich repeat and IQ domain-containing protein 2</fullName>
    </alternativeName>
</protein>
<dbReference type="SMART" id="SM00365">
    <property type="entry name" value="LRR_SD22"/>
    <property type="match status" value="6"/>
</dbReference>
<dbReference type="SMART" id="SM00369">
    <property type="entry name" value="LRR_TYP"/>
    <property type="match status" value="3"/>
</dbReference>
<dbReference type="PANTHER" id="PTHR11440">
    <property type="entry name" value="LECITHIN-CHOLESTEROL ACYLTRANSFERASE-RELATED"/>
    <property type="match status" value="1"/>
</dbReference>
<dbReference type="InterPro" id="IPR000048">
    <property type="entry name" value="IQ_motif_EF-hand-BS"/>
</dbReference>
<evidence type="ECO:0000256" key="11">
    <source>
        <dbReference type="SAM" id="MobiDB-lite"/>
    </source>
</evidence>
<feature type="compositionally biased region" description="Polar residues" evidence="11">
    <location>
        <begin position="690"/>
        <end position="703"/>
    </location>
</feature>
<dbReference type="EMBL" id="UFQT01000003">
    <property type="protein sequence ID" value="SSX17140.1"/>
    <property type="molecule type" value="Genomic_DNA"/>
</dbReference>
<dbReference type="Gene3D" id="3.40.50.1820">
    <property type="entry name" value="alpha/beta hydrolase"/>
    <property type="match status" value="1"/>
</dbReference>
<dbReference type="PROSITE" id="PS51257">
    <property type="entry name" value="PROKAR_LIPOPROTEIN"/>
    <property type="match status" value="1"/>
</dbReference>
<feature type="compositionally biased region" description="Low complexity" evidence="11">
    <location>
        <begin position="906"/>
        <end position="919"/>
    </location>
</feature>
<dbReference type="SUPFAM" id="SSF52058">
    <property type="entry name" value="L domain-like"/>
    <property type="match status" value="1"/>
</dbReference>
<feature type="region of interest" description="Disordered" evidence="11">
    <location>
        <begin position="882"/>
        <end position="996"/>
    </location>
</feature>
<reference evidence="14" key="2">
    <citation type="submission" date="2018-07" db="EMBL/GenBank/DDBJ databases">
        <authorList>
            <person name="Quirk P.G."/>
            <person name="Krulwich T.A."/>
        </authorList>
    </citation>
    <scope>NUCLEOTIDE SEQUENCE</scope>
</reference>
<keyword evidence="4" id="KW-0677">Repeat</keyword>
<keyword evidence="3" id="KW-0433">Leucine-rich repeat</keyword>
<dbReference type="VEuPathDB" id="VectorBase:CSON009977"/>
<dbReference type="GO" id="GO:0006629">
    <property type="term" value="P:lipid metabolic process"/>
    <property type="evidence" value="ECO:0007669"/>
    <property type="project" value="InterPro"/>
</dbReference>
<accession>A0A336K1X7</accession>
<evidence type="ECO:0000256" key="1">
    <source>
        <dbReference type="ARBA" id="ARBA00004300"/>
    </source>
</evidence>
<evidence type="ECO:0000256" key="6">
    <source>
        <dbReference type="ARBA" id="ARBA00023212"/>
    </source>
</evidence>
<reference evidence="13" key="1">
    <citation type="submission" date="2018-04" db="EMBL/GenBank/DDBJ databases">
        <authorList>
            <person name="Go L.Y."/>
            <person name="Mitchell J.A."/>
        </authorList>
    </citation>
    <scope>NUCLEOTIDE SEQUENCE</scope>
    <source>
        <tissue evidence="13">Whole organism</tissue>
    </source>
</reference>
<comment type="function">
    <text evidence="7">Acts as a key negative regulator of ciliogenesis in collaboration with CCP110 by capping the mother centriole thereby preventing cilia formation. Required for recruitment of CCP110 to the centrosome.</text>
</comment>
<feature type="compositionally biased region" description="Low complexity" evidence="11">
    <location>
        <begin position="930"/>
        <end position="963"/>
    </location>
</feature>
<keyword evidence="6" id="KW-0206">Cytoskeleton</keyword>
<evidence type="ECO:0000256" key="10">
    <source>
        <dbReference type="SAM" id="Coils"/>
    </source>
</evidence>
<keyword evidence="12" id="KW-0732">Signal</keyword>
<dbReference type="GO" id="GO:0005813">
    <property type="term" value="C:centrosome"/>
    <property type="evidence" value="ECO:0007669"/>
    <property type="project" value="UniProtKB-SubCell"/>
</dbReference>
<feature type="compositionally biased region" description="Basic and acidic residues" evidence="11">
    <location>
        <begin position="1299"/>
        <end position="1312"/>
    </location>
</feature>
<dbReference type="GO" id="GO:0008374">
    <property type="term" value="F:O-acyltransferase activity"/>
    <property type="evidence" value="ECO:0007669"/>
    <property type="project" value="InterPro"/>
</dbReference>
<dbReference type="Pfam" id="PF13516">
    <property type="entry name" value="LRR_6"/>
    <property type="match status" value="1"/>
</dbReference>
<feature type="compositionally biased region" description="Polar residues" evidence="11">
    <location>
        <begin position="721"/>
        <end position="753"/>
    </location>
</feature>
<evidence type="ECO:0000256" key="5">
    <source>
        <dbReference type="ARBA" id="ARBA00022794"/>
    </source>
</evidence>
<evidence type="ECO:0000256" key="2">
    <source>
        <dbReference type="ARBA" id="ARBA00022490"/>
    </source>
</evidence>
<feature type="compositionally biased region" description="Low complexity" evidence="11">
    <location>
        <begin position="704"/>
        <end position="713"/>
    </location>
</feature>
<dbReference type="PROSITE" id="PS51450">
    <property type="entry name" value="LRR"/>
    <property type="match status" value="4"/>
</dbReference>
<dbReference type="EMBL" id="UFQS01000003">
    <property type="protein sequence ID" value="SSW96753.1"/>
    <property type="molecule type" value="Genomic_DNA"/>
</dbReference>
<dbReference type="Pfam" id="PF02450">
    <property type="entry name" value="LCAT"/>
    <property type="match status" value="1"/>
</dbReference>
<dbReference type="PROSITE" id="PS50096">
    <property type="entry name" value="IQ"/>
    <property type="match status" value="1"/>
</dbReference>
<feature type="coiled-coil region" evidence="10">
    <location>
        <begin position="1061"/>
        <end position="1099"/>
    </location>
</feature>
<feature type="chain" id="PRO_5036061995" description="Centrosomal protein of 97 kDa" evidence="12">
    <location>
        <begin position="19"/>
        <end position="1329"/>
    </location>
</feature>
<dbReference type="InterPro" id="IPR032675">
    <property type="entry name" value="LRR_dom_sf"/>
</dbReference>
<evidence type="ECO:0000256" key="4">
    <source>
        <dbReference type="ARBA" id="ARBA00022737"/>
    </source>
</evidence>
<dbReference type="SMART" id="SM00015">
    <property type="entry name" value="IQ"/>
    <property type="match status" value="1"/>
</dbReference>
<evidence type="ECO:0000256" key="12">
    <source>
        <dbReference type="SAM" id="SignalP"/>
    </source>
</evidence>